<comment type="caution">
    <text evidence="2">The sequence shown here is derived from an EMBL/GenBank/DDBJ whole genome shotgun (WGS) entry which is preliminary data.</text>
</comment>
<accession>A0AAN7JGV9</accession>
<keyword evidence="1" id="KW-0472">Membrane</keyword>
<evidence type="ECO:0000256" key="1">
    <source>
        <dbReference type="SAM" id="Phobius"/>
    </source>
</evidence>
<feature type="transmembrane region" description="Helical" evidence="1">
    <location>
        <begin position="49"/>
        <end position="65"/>
    </location>
</feature>
<feature type="transmembrane region" description="Helical" evidence="1">
    <location>
        <begin position="77"/>
        <end position="98"/>
    </location>
</feature>
<reference evidence="2 3" key="1">
    <citation type="journal article" date="2023" name="Hortic Res">
        <title>Pangenome of water caltrop reveals structural variations and asymmetric subgenome divergence after allopolyploidization.</title>
        <authorList>
            <person name="Zhang X."/>
            <person name="Chen Y."/>
            <person name="Wang L."/>
            <person name="Yuan Y."/>
            <person name="Fang M."/>
            <person name="Shi L."/>
            <person name="Lu R."/>
            <person name="Comes H.P."/>
            <person name="Ma Y."/>
            <person name="Chen Y."/>
            <person name="Huang G."/>
            <person name="Zhou Y."/>
            <person name="Zheng Z."/>
            <person name="Qiu Y."/>
        </authorList>
    </citation>
    <scope>NUCLEOTIDE SEQUENCE [LARGE SCALE GENOMIC DNA]</scope>
    <source>
        <tissue evidence="2">Roots</tissue>
    </source>
</reference>
<name>A0AAN7JGV9_9MYRT</name>
<keyword evidence="1" id="KW-0812">Transmembrane</keyword>
<keyword evidence="3" id="KW-1185">Reference proteome</keyword>
<protein>
    <submittedName>
        <fullName evidence="2">Uncharacterized protein</fullName>
    </submittedName>
</protein>
<organism evidence="2 3">
    <name type="scientific">Trapa incisa</name>
    <dbReference type="NCBI Taxonomy" id="236973"/>
    <lineage>
        <taxon>Eukaryota</taxon>
        <taxon>Viridiplantae</taxon>
        <taxon>Streptophyta</taxon>
        <taxon>Embryophyta</taxon>
        <taxon>Tracheophyta</taxon>
        <taxon>Spermatophyta</taxon>
        <taxon>Magnoliopsida</taxon>
        <taxon>eudicotyledons</taxon>
        <taxon>Gunneridae</taxon>
        <taxon>Pentapetalae</taxon>
        <taxon>rosids</taxon>
        <taxon>malvids</taxon>
        <taxon>Myrtales</taxon>
        <taxon>Lythraceae</taxon>
        <taxon>Trapa</taxon>
    </lineage>
</organism>
<proteinExistence type="predicted"/>
<dbReference type="AlphaFoldDB" id="A0AAN7JGV9"/>
<evidence type="ECO:0000313" key="2">
    <source>
        <dbReference type="EMBL" id="KAK4742762.1"/>
    </source>
</evidence>
<sequence length="118" mass="13762">MLVVSELRWVFLSSACPLPMLKFFPFNIFQRILFISELLFIGKGQNAKPIVYFIDLFIYFGNYVANKQHPVRLSVSALVLLLPPHYLTSPYPFGLNFIRRYVSQLRSLFSDDFEYSIG</sequence>
<evidence type="ECO:0000313" key="3">
    <source>
        <dbReference type="Proteomes" id="UP001345219"/>
    </source>
</evidence>
<dbReference type="Proteomes" id="UP001345219">
    <property type="component" value="Chromosome 1"/>
</dbReference>
<gene>
    <name evidence="2" type="ORF">SAY87_000763</name>
</gene>
<keyword evidence="1" id="KW-1133">Transmembrane helix</keyword>
<dbReference type="EMBL" id="JAXIOK010000023">
    <property type="protein sequence ID" value="KAK4742762.1"/>
    <property type="molecule type" value="Genomic_DNA"/>
</dbReference>